<dbReference type="GO" id="GO:0046983">
    <property type="term" value="F:protein dimerization activity"/>
    <property type="evidence" value="ECO:0007669"/>
    <property type="project" value="InterPro"/>
</dbReference>
<name>A0A6A2YBR7_HIBSY</name>
<dbReference type="Pfam" id="PF05699">
    <property type="entry name" value="Dimer_Tnp_hAT"/>
    <property type="match status" value="1"/>
</dbReference>
<dbReference type="SUPFAM" id="SSF53098">
    <property type="entry name" value="Ribonuclease H-like"/>
    <property type="match status" value="1"/>
</dbReference>
<organism evidence="2 3">
    <name type="scientific">Hibiscus syriacus</name>
    <name type="common">Rose of Sharon</name>
    <dbReference type="NCBI Taxonomy" id="106335"/>
    <lineage>
        <taxon>Eukaryota</taxon>
        <taxon>Viridiplantae</taxon>
        <taxon>Streptophyta</taxon>
        <taxon>Embryophyta</taxon>
        <taxon>Tracheophyta</taxon>
        <taxon>Spermatophyta</taxon>
        <taxon>Magnoliopsida</taxon>
        <taxon>eudicotyledons</taxon>
        <taxon>Gunneridae</taxon>
        <taxon>Pentapetalae</taxon>
        <taxon>rosids</taxon>
        <taxon>malvids</taxon>
        <taxon>Malvales</taxon>
        <taxon>Malvaceae</taxon>
        <taxon>Malvoideae</taxon>
        <taxon>Hibiscus</taxon>
    </lineage>
</organism>
<dbReference type="Proteomes" id="UP000436088">
    <property type="component" value="Unassembled WGS sequence"/>
</dbReference>
<feature type="domain" description="HAT C-terminal dimerisation" evidence="1">
    <location>
        <begin position="20"/>
        <end position="58"/>
    </location>
</feature>
<comment type="caution">
    <text evidence="2">The sequence shown here is derived from an EMBL/GenBank/DDBJ whole genome shotgun (WGS) entry which is preliminary data.</text>
</comment>
<dbReference type="InterPro" id="IPR008906">
    <property type="entry name" value="HATC_C_dom"/>
</dbReference>
<reference evidence="2" key="1">
    <citation type="submission" date="2019-09" db="EMBL/GenBank/DDBJ databases">
        <title>Draft genome information of white flower Hibiscus syriacus.</title>
        <authorList>
            <person name="Kim Y.-M."/>
        </authorList>
    </citation>
    <scope>NUCLEOTIDE SEQUENCE [LARGE SCALE GENOMIC DNA]</scope>
    <source>
        <strain evidence="2">YM2019G1</strain>
    </source>
</reference>
<sequence length="137" mass="15338">MLPEVSRAFKNGLRCFNHSVSTIASDSAFDIGPQMIGGDRSSLKPKMLQALVCLQDWILASDRKRGSALWKVDPKIIAQVLVMVIMIIRLSEVLQKSQLASGIRETDDVVVLIIDVDIRVFIYFKLFVLTKLIEAYG</sequence>
<proteinExistence type="predicted"/>
<accession>A0A6A2YBR7</accession>
<protein>
    <recommendedName>
        <fullName evidence="1">HAT C-terminal dimerisation domain-containing protein</fullName>
    </recommendedName>
</protein>
<evidence type="ECO:0000313" key="3">
    <source>
        <dbReference type="Proteomes" id="UP000436088"/>
    </source>
</evidence>
<dbReference type="InterPro" id="IPR012337">
    <property type="entry name" value="RNaseH-like_sf"/>
</dbReference>
<dbReference type="EMBL" id="VEPZ02001544">
    <property type="protein sequence ID" value="KAE8668614.1"/>
    <property type="molecule type" value="Genomic_DNA"/>
</dbReference>
<gene>
    <name evidence="2" type="ORF">F3Y22_tig00112289pilonHSYRG00027</name>
</gene>
<evidence type="ECO:0000259" key="1">
    <source>
        <dbReference type="Pfam" id="PF05699"/>
    </source>
</evidence>
<dbReference type="AlphaFoldDB" id="A0A6A2YBR7"/>
<keyword evidence="3" id="KW-1185">Reference proteome</keyword>
<evidence type="ECO:0000313" key="2">
    <source>
        <dbReference type="EMBL" id="KAE8668614.1"/>
    </source>
</evidence>